<keyword evidence="2" id="KW-0472">Membrane</keyword>
<organism evidence="4 5">
    <name type="scientific">Trichocladium antarcticum</name>
    <dbReference type="NCBI Taxonomy" id="1450529"/>
    <lineage>
        <taxon>Eukaryota</taxon>
        <taxon>Fungi</taxon>
        <taxon>Dikarya</taxon>
        <taxon>Ascomycota</taxon>
        <taxon>Pezizomycotina</taxon>
        <taxon>Sordariomycetes</taxon>
        <taxon>Sordariomycetidae</taxon>
        <taxon>Sordariales</taxon>
        <taxon>Chaetomiaceae</taxon>
        <taxon>Trichocladium</taxon>
    </lineage>
</organism>
<keyword evidence="2" id="KW-1133">Transmembrane helix</keyword>
<dbReference type="Gene3D" id="3.40.50.1240">
    <property type="entry name" value="Phosphoglycerate mutase-like"/>
    <property type="match status" value="1"/>
</dbReference>
<dbReference type="PANTHER" id="PTHR11567:SF142">
    <property type="entry name" value="PHOSPHOGLYCERATE MUTASE-LIKE PROTEIN"/>
    <property type="match status" value="1"/>
</dbReference>
<accession>A0AAN6Z9E6</accession>
<dbReference type="PANTHER" id="PTHR11567">
    <property type="entry name" value="ACID PHOSPHATASE-RELATED"/>
    <property type="match status" value="1"/>
</dbReference>
<comment type="similarity">
    <text evidence="1">Belongs to the histidine acid phosphatase family.</text>
</comment>
<feature type="chain" id="PRO_5042978986" evidence="3">
    <location>
        <begin position="23"/>
        <end position="476"/>
    </location>
</feature>
<name>A0AAN6Z9E6_9PEZI</name>
<dbReference type="InterPro" id="IPR029033">
    <property type="entry name" value="His_PPase_superfam"/>
</dbReference>
<protein>
    <submittedName>
        <fullName evidence="4">Phosphoglycerate mutase-like protein</fullName>
    </submittedName>
</protein>
<evidence type="ECO:0000256" key="2">
    <source>
        <dbReference type="SAM" id="Phobius"/>
    </source>
</evidence>
<feature type="signal peptide" evidence="3">
    <location>
        <begin position="1"/>
        <end position="22"/>
    </location>
</feature>
<reference evidence="4" key="1">
    <citation type="journal article" date="2023" name="Mol. Phylogenet. Evol.">
        <title>Genome-scale phylogeny and comparative genomics of the fungal order Sordariales.</title>
        <authorList>
            <person name="Hensen N."/>
            <person name="Bonometti L."/>
            <person name="Westerberg I."/>
            <person name="Brannstrom I.O."/>
            <person name="Guillou S."/>
            <person name="Cros-Aarteil S."/>
            <person name="Calhoun S."/>
            <person name="Haridas S."/>
            <person name="Kuo A."/>
            <person name="Mondo S."/>
            <person name="Pangilinan J."/>
            <person name="Riley R."/>
            <person name="LaButti K."/>
            <person name="Andreopoulos B."/>
            <person name="Lipzen A."/>
            <person name="Chen C."/>
            <person name="Yan M."/>
            <person name="Daum C."/>
            <person name="Ng V."/>
            <person name="Clum A."/>
            <person name="Steindorff A."/>
            <person name="Ohm R.A."/>
            <person name="Martin F."/>
            <person name="Silar P."/>
            <person name="Natvig D.O."/>
            <person name="Lalanne C."/>
            <person name="Gautier V."/>
            <person name="Ament-Velasquez S.L."/>
            <person name="Kruys A."/>
            <person name="Hutchinson M.I."/>
            <person name="Powell A.J."/>
            <person name="Barry K."/>
            <person name="Miller A.N."/>
            <person name="Grigoriev I.V."/>
            <person name="Debuchy R."/>
            <person name="Gladieux P."/>
            <person name="Hiltunen Thoren M."/>
            <person name="Johannesson H."/>
        </authorList>
    </citation>
    <scope>NUCLEOTIDE SEQUENCE</scope>
    <source>
        <strain evidence="4">CBS 123565</strain>
    </source>
</reference>
<feature type="transmembrane region" description="Helical" evidence="2">
    <location>
        <begin position="424"/>
        <end position="447"/>
    </location>
</feature>
<evidence type="ECO:0000256" key="1">
    <source>
        <dbReference type="ARBA" id="ARBA00005375"/>
    </source>
</evidence>
<proteinExistence type="inferred from homology"/>
<keyword evidence="2" id="KW-0812">Transmembrane</keyword>
<comment type="caution">
    <text evidence="4">The sequence shown here is derived from an EMBL/GenBank/DDBJ whole genome shotgun (WGS) entry which is preliminary data.</text>
</comment>
<dbReference type="SUPFAM" id="SSF53254">
    <property type="entry name" value="Phosphoglycerate mutase-like"/>
    <property type="match status" value="1"/>
</dbReference>
<evidence type="ECO:0000313" key="4">
    <source>
        <dbReference type="EMBL" id="KAK4129967.1"/>
    </source>
</evidence>
<dbReference type="InterPro" id="IPR000560">
    <property type="entry name" value="His_Pase_clade-2"/>
</dbReference>
<dbReference type="EMBL" id="MU853446">
    <property type="protein sequence ID" value="KAK4129967.1"/>
    <property type="molecule type" value="Genomic_DNA"/>
</dbReference>
<keyword evidence="5" id="KW-1185">Reference proteome</keyword>
<evidence type="ECO:0000313" key="5">
    <source>
        <dbReference type="Proteomes" id="UP001304895"/>
    </source>
</evidence>
<dbReference type="AlphaFoldDB" id="A0AAN6Z9E6"/>
<sequence>MRTTALAHALAVASGLAASAAAETVHGALVFTRHGDRTTKHYGAQVLTNLGAQQLFLVGSDYRARYLDSASPNQIQGISEFQYVPAQIHASAPDQRILLDTATAFLQGLYPPLSETRPQIEGQQLANGSSVNNPLGGYQYVTLHGISADSSDAVWIKGDDECPAVARASAEFRASAEYRTRLAATRDFYRSLHPLVDDVYPSADDLSYAKAYDIFDIINVQRTHNKTSAAAQATDAQVLQLRTLADSAEFGLNYNASQPARSIHATTLAGAVWRHLNDTVSSAKGPKFSLLAGSYDTFLAFFGLANLTAASPDFYGLPDYASTMAFEVFTQRPDFRPADARVRFLFRNGTAGTLRAFPLFGAQKTDLSWDEFSDVMQTRGISTAEQWCGVCQSQAPFCAAYEVGNGGVTANAVSADSGVSRGSWIAVVVVMAVALAGNLVWAALCLLGSRKRKEQVAAAGAGKEVHSVRSHDSGSV</sequence>
<gene>
    <name evidence="4" type="ORF">BT67DRAFT_250493</name>
</gene>
<keyword evidence="3" id="KW-0732">Signal</keyword>
<evidence type="ECO:0000256" key="3">
    <source>
        <dbReference type="SAM" id="SignalP"/>
    </source>
</evidence>
<dbReference type="InterPro" id="IPR050645">
    <property type="entry name" value="Histidine_acid_phosphatase"/>
</dbReference>
<dbReference type="Proteomes" id="UP001304895">
    <property type="component" value="Unassembled WGS sequence"/>
</dbReference>
<dbReference type="GO" id="GO:0016791">
    <property type="term" value="F:phosphatase activity"/>
    <property type="evidence" value="ECO:0007669"/>
    <property type="project" value="TreeGrafter"/>
</dbReference>
<dbReference type="Pfam" id="PF00328">
    <property type="entry name" value="His_Phos_2"/>
    <property type="match status" value="1"/>
</dbReference>
<reference evidence="4" key="2">
    <citation type="submission" date="2023-05" db="EMBL/GenBank/DDBJ databases">
        <authorList>
            <consortium name="Lawrence Berkeley National Laboratory"/>
            <person name="Steindorff A."/>
            <person name="Hensen N."/>
            <person name="Bonometti L."/>
            <person name="Westerberg I."/>
            <person name="Brannstrom I.O."/>
            <person name="Guillou S."/>
            <person name="Cros-Aarteil S."/>
            <person name="Calhoun S."/>
            <person name="Haridas S."/>
            <person name="Kuo A."/>
            <person name="Mondo S."/>
            <person name="Pangilinan J."/>
            <person name="Riley R."/>
            <person name="Labutti K."/>
            <person name="Andreopoulos B."/>
            <person name="Lipzen A."/>
            <person name="Chen C."/>
            <person name="Yanf M."/>
            <person name="Daum C."/>
            <person name="Ng V."/>
            <person name="Clum A."/>
            <person name="Ohm R."/>
            <person name="Martin F."/>
            <person name="Silar P."/>
            <person name="Natvig D."/>
            <person name="Lalanne C."/>
            <person name="Gautier V."/>
            <person name="Ament-Velasquez S.L."/>
            <person name="Kruys A."/>
            <person name="Hutchinson M.I."/>
            <person name="Powell A.J."/>
            <person name="Barry K."/>
            <person name="Miller A.N."/>
            <person name="Grigoriev I.V."/>
            <person name="Debuchy R."/>
            <person name="Gladieux P."/>
            <person name="Thoren M.H."/>
            <person name="Johannesson H."/>
        </authorList>
    </citation>
    <scope>NUCLEOTIDE SEQUENCE</scope>
    <source>
        <strain evidence="4">CBS 123565</strain>
    </source>
</reference>